<evidence type="ECO:0000313" key="3">
    <source>
        <dbReference type="Proteomes" id="UP000553632"/>
    </source>
</evidence>
<comment type="caution">
    <text evidence="1">The sequence shown here is derived from an EMBL/GenBank/DDBJ whole genome shotgun (WGS) entry which is preliminary data.</text>
</comment>
<accession>A0A7J6PEQ1</accession>
<feature type="non-terminal residue" evidence="1">
    <location>
        <position position="1"/>
    </location>
</feature>
<dbReference type="Proteomes" id="UP000553632">
    <property type="component" value="Unassembled WGS sequence"/>
</dbReference>
<dbReference type="EMBL" id="JABANO010038748">
    <property type="protein sequence ID" value="KAF4698052.1"/>
    <property type="molecule type" value="Genomic_DNA"/>
</dbReference>
<name>A0A7J6PEQ1_PEROL</name>
<evidence type="ECO:0000313" key="4">
    <source>
        <dbReference type="Proteomes" id="UP000574390"/>
    </source>
</evidence>
<sequence length="60" mass="6664">SSRGGRASLSRGAWLRYALLGEPLHPPLRSTATTFGQRVRYHIVYEEYAGQSIDALNRGC</sequence>
<reference evidence="3 4" key="1">
    <citation type="submission" date="2020-04" db="EMBL/GenBank/DDBJ databases">
        <title>Perkinsus olseni comparative genomics.</title>
        <authorList>
            <person name="Bogema D.R."/>
        </authorList>
    </citation>
    <scope>NUCLEOTIDE SEQUENCE [LARGE SCALE GENOMIC DNA]</scope>
    <source>
        <strain evidence="1">ATCC PRA-205</strain>
        <strain evidence="2 3">ATCC PRA-207</strain>
    </source>
</reference>
<gene>
    <name evidence="1" type="ORF">FOZ62_020924</name>
    <name evidence="2" type="ORF">FOZ63_023031</name>
</gene>
<feature type="non-terminal residue" evidence="1">
    <location>
        <position position="60"/>
    </location>
</feature>
<dbReference type="Proteomes" id="UP000574390">
    <property type="component" value="Unassembled WGS sequence"/>
</dbReference>
<evidence type="ECO:0000313" key="2">
    <source>
        <dbReference type="EMBL" id="KAF4698052.1"/>
    </source>
</evidence>
<organism evidence="1 4">
    <name type="scientific">Perkinsus olseni</name>
    <name type="common">Perkinsus atlanticus</name>
    <dbReference type="NCBI Taxonomy" id="32597"/>
    <lineage>
        <taxon>Eukaryota</taxon>
        <taxon>Sar</taxon>
        <taxon>Alveolata</taxon>
        <taxon>Perkinsozoa</taxon>
        <taxon>Perkinsea</taxon>
        <taxon>Perkinsida</taxon>
        <taxon>Perkinsidae</taxon>
        <taxon>Perkinsus</taxon>
    </lineage>
</organism>
<proteinExistence type="predicted"/>
<dbReference type="AlphaFoldDB" id="A0A7J6PEQ1"/>
<keyword evidence="3" id="KW-1185">Reference proteome</keyword>
<dbReference type="EMBL" id="JABANM010035917">
    <property type="protein sequence ID" value="KAF4694589.1"/>
    <property type="molecule type" value="Genomic_DNA"/>
</dbReference>
<evidence type="ECO:0000313" key="1">
    <source>
        <dbReference type="EMBL" id="KAF4694589.1"/>
    </source>
</evidence>
<protein>
    <submittedName>
        <fullName evidence="1">Uncharacterized protein</fullName>
    </submittedName>
</protein>